<evidence type="ECO:0000313" key="4">
    <source>
        <dbReference type="Proteomes" id="UP001327560"/>
    </source>
</evidence>
<dbReference type="Pfam" id="PF14111">
    <property type="entry name" value="DUF4283"/>
    <property type="match status" value="1"/>
</dbReference>
<accession>A0AAQ3JT43</accession>
<name>A0AAQ3JT43_9LILI</name>
<feature type="region of interest" description="Disordered" evidence="1">
    <location>
        <begin position="1"/>
        <end position="46"/>
    </location>
</feature>
<feature type="domain" description="DUF4283" evidence="2">
    <location>
        <begin position="107"/>
        <end position="186"/>
    </location>
</feature>
<feature type="compositionally biased region" description="Polar residues" evidence="1">
    <location>
        <begin position="1"/>
        <end position="13"/>
    </location>
</feature>
<reference evidence="3 4" key="1">
    <citation type="submission" date="2023-10" db="EMBL/GenBank/DDBJ databases">
        <title>Chromosome-scale genome assembly provides insights into flower coloration mechanisms of Canna indica.</title>
        <authorList>
            <person name="Li C."/>
        </authorList>
    </citation>
    <scope>NUCLEOTIDE SEQUENCE [LARGE SCALE GENOMIC DNA]</scope>
    <source>
        <tissue evidence="3">Flower</tissue>
    </source>
</reference>
<dbReference type="Proteomes" id="UP001327560">
    <property type="component" value="Chromosome 1"/>
</dbReference>
<evidence type="ECO:0000313" key="3">
    <source>
        <dbReference type="EMBL" id="WOK95461.1"/>
    </source>
</evidence>
<dbReference type="InterPro" id="IPR040256">
    <property type="entry name" value="At4g02000-like"/>
</dbReference>
<gene>
    <name evidence="3" type="ORF">Cni_G04168</name>
</gene>
<keyword evidence="4" id="KW-1185">Reference proteome</keyword>
<sequence>MTIRESSGVNLNESPLMVTDPDPRANPNLRSTSPEDELGKKTTDQPTLKAKTLTSGTNTLSWAQILRGLNPKSVDLVTSTTLSRIQSQSSCKVSFLAEQIQEWQSPWHASLIGKFLGNLTPLSVISRWAFNLWSSYGLVNMMDIEEGFFVFRFRSQDQATNVLSSGPWSCRGDVMHLVPWKPFFCPWMECFSYAPVWLRIHALPLELWNPVSPIVYENLPSVCFKCGIIGHKEISYPDNKDPSVDNANHVEANHDTTENSHSLNNAVQENITPLKQKTDIA</sequence>
<dbReference type="AlphaFoldDB" id="A0AAQ3JT43"/>
<protein>
    <recommendedName>
        <fullName evidence="2">DUF4283 domain-containing protein</fullName>
    </recommendedName>
</protein>
<dbReference type="PANTHER" id="PTHR31286">
    <property type="entry name" value="GLYCINE-RICH CELL WALL STRUCTURAL PROTEIN 1.8-LIKE"/>
    <property type="match status" value="1"/>
</dbReference>
<evidence type="ECO:0000256" key="1">
    <source>
        <dbReference type="SAM" id="MobiDB-lite"/>
    </source>
</evidence>
<dbReference type="EMBL" id="CP136890">
    <property type="protein sequence ID" value="WOK95461.1"/>
    <property type="molecule type" value="Genomic_DNA"/>
</dbReference>
<evidence type="ECO:0000259" key="2">
    <source>
        <dbReference type="Pfam" id="PF14111"/>
    </source>
</evidence>
<dbReference type="PANTHER" id="PTHR31286:SF180">
    <property type="entry name" value="OS10G0362600 PROTEIN"/>
    <property type="match status" value="1"/>
</dbReference>
<organism evidence="3 4">
    <name type="scientific">Canna indica</name>
    <name type="common">Indian-shot</name>
    <dbReference type="NCBI Taxonomy" id="4628"/>
    <lineage>
        <taxon>Eukaryota</taxon>
        <taxon>Viridiplantae</taxon>
        <taxon>Streptophyta</taxon>
        <taxon>Embryophyta</taxon>
        <taxon>Tracheophyta</taxon>
        <taxon>Spermatophyta</taxon>
        <taxon>Magnoliopsida</taxon>
        <taxon>Liliopsida</taxon>
        <taxon>Zingiberales</taxon>
        <taxon>Cannaceae</taxon>
        <taxon>Canna</taxon>
    </lineage>
</organism>
<dbReference type="InterPro" id="IPR025558">
    <property type="entry name" value="DUF4283"/>
</dbReference>
<proteinExistence type="predicted"/>